<dbReference type="eggNOG" id="COG1670">
    <property type="taxonomic scope" value="Bacteria"/>
</dbReference>
<accession>W7YTB7</accession>
<dbReference type="Gene3D" id="3.40.630.30">
    <property type="match status" value="1"/>
</dbReference>
<proteinExistence type="predicted"/>
<feature type="domain" description="N-acetyltransferase" evidence="1">
    <location>
        <begin position="13"/>
        <end position="162"/>
    </location>
</feature>
<protein>
    <submittedName>
        <fullName evidence="2">Ribosomal-protein-alanine acetyltransferase</fullName>
    </submittedName>
</protein>
<evidence type="ECO:0000313" key="3">
    <source>
        <dbReference type="Proteomes" id="UP000019364"/>
    </source>
</evidence>
<dbReference type="Proteomes" id="UP000019364">
    <property type="component" value="Unassembled WGS sequence"/>
</dbReference>
<sequence>MSDDSNDFYVTPMTIEQAQMICGWQYEEPYHIYDWMPWEQMLALEIEFGDSKLRQEQYVSVLHTKEGLAGFAQLFPMTGAMRLGFGMRPDLCGHGWGKEFIQAIVSVARQRDPIQPLDLEVLVWNERAIRAYQKAGFEISDTYMLRTPEGEQPFYCMVYQDEL</sequence>
<evidence type="ECO:0000313" key="2">
    <source>
        <dbReference type="EMBL" id="GAF10443.1"/>
    </source>
</evidence>
<evidence type="ECO:0000259" key="1">
    <source>
        <dbReference type="PROSITE" id="PS51186"/>
    </source>
</evidence>
<dbReference type="InterPro" id="IPR000182">
    <property type="entry name" value="GNAT_dom"/>
</dbReference>
<dbReference type="InterPro" id="IPR016181">
    <property type="entry name" value="Acyl_CoA_acyltransferase"/>
</dbReference>
<comment type="caution">
    <text evidence="2">The sequence shown here is derived from an EMBL/GenBank/DDBJ whole genome shotgun (WGS) entry which is preliminary data.</text>
</comment>
<dbReference type="GO" id="GO:0016747">
    <property type="term" value="F:acyltransferase activity, transferring groups other than amino-acyl groups"/>
    <property type="evidence" value="ECO:0007669"/>
    <property type="project" value="InterPro"/>
</dbReference>
<keyword evidence="2" id="KW-0808">Transferase</keyword>
<organism evidence="2 3">
    <name type="scientific">Paenibacillus pini JCM 16418</name>
    <dbReference type="NCBI Taxonomy" id="1236976"/>
    <lineage>
        <taxon>Bacteria</taxon>
        <taxon>Bacillati</taxon>
        <taxon>Bacillota</taxon>
        <taxon>Bacilli</taxon>
        <taxon>Bacillales</taxon>
        <taxon>Paenibacillaceae</taxon>
        <taxon>Paenibacillus</taxon>
    </lineage>
</organism>
<dbReference type="STRING" id="1236976.JCM16418_4648"/>
<dbReference type="EMBL" id="BAVZ01000024">
    <property type="protein sequence ID" value="GAF10443.1"/>
    <property type="molecule type" value="Genomic_DNA"/>
</dbReference>
<dbReference type="SUPFAM" id="SSF55729">
    <property type="entry name" value="Acyl-CoA N-acyltransferases (Nat)"/>
    <property type="match status" value="1"/>
</dbReference>
<name>W7YTB7_9BACL</name>
<dbReference type="PROSITE" id="PS51186">
    <property type="entry name" value="GNAT"/>
    <property type="match status" value="1"/>
</dbReference>
<dbReference type="Pfam" id="PF00583">
    <property type="entry name" value="Acetyltransf_1"/>
    <property type="match status" value="1"/>
</dbReference>
<reference evidence="2 3" key="1">
    <citation type="journal article" date="2014" name="Genome Announc.">
        <title>Draft Genome Sequence of Paenibacillus pini JCM 16418T, Isolated from the Rhizosphere of Pine Tree.</title>
        <authorList>
            <person name="Yuki M."/>
            <person name="Oshima K."/>
            <person name="Suda W."/>
            <person name="Oshida Y."/>
            <person name="Kitamura K."/>
            <person name="Iida Y."/>
            <person name="Hattori M."/>
            <person name="Ohkuma M."/>
        </authorList>
    </citation>
    <scope>NUCLEOTIDE SEQUENCE [LARGE SCALE GENOMIC DNA]</scope>
    <source>
        <strain evidence="2 3">JCM 16418</strain>
    </source>
</reference>
<keyword evidence="3" id="KW-1185">Reference proteome</keyword>
<dbReference type="AlphaFoldDB" id="W7YTB7"/>
<gene>
    <name evidence="2" type="ORF">JCM16418_4648</name>
</gene>